<dbReference type="GO" id="GO:0070545">
    <property type="term" value="C:PeBoW complex"/>
    <property type="evidence" value="ECO:0007669"/>
    <property type="project" value="TreeGrafter"/>
</dbReference>
<accession>A0A4P9X9H2</accession>
<dbReference type="Pfam" id="PF08145">
    <property type="entry name" value="BOP1NT"/>
    <property type="match status" value="1"/>
</dbReference>
<comment type="subcellular location">
    <subcellularLocation>
        <location evidence="6">Nucleus</location>
        <location evidence="6">Nucleolus</location>
    </subcellularLocation>
    <subcellularLocation>
        <location evidence="6">Nucleus</location>
        <location evidence="6">Nucleoplasm</location>
    </subcellularLocation>
</comment>
<feature type="compositionally biased region" description="Acidic residues" evidence="8">
    <location>
        <begin position="77"/>
        <end position="110"/>
    </location>
</feature>
<dbReference type="GO" id="GO:0005654">
    <property type="term" value="C:nucleoplasm"/>
    <property type="evidence" value="ECO:0007669"/>
    <property type="project" value="UniProtKB-SubCell"/>
</dbReference>
<evidence type="ECO:0000313" key="12">
    <source>
        <dbReference type="Proteomes" id="UP000268535"/>
    </source>
</evidence>
<reference evidence="10" key="3">
    <citation type="submission" date="2018-08" db="EMBL/GenBank/DDBJ databases">
        <title>Leveraging single-cell genomics to expand the Fungal Tree of Life.</title>
        <authorList>
            <consortium name="DOE Joint Genome Institute"/>
            <person name="Ahrendt S.R."/>
            <person name="Quandt C.A."/>
            <person name="Ciobanu D."/>
            <person name="Clum A."/>
            <person name="Salamov A."/>
            <person name="Andreopoulos B."/>
            <person name="Cheng J.-F."/>
            <person name="Woyke T."/>
            <person name="Pelin A."/>
            <person name="Henrissat B."/>
            <person name="Reynolds N."/>
            <person name="Benny G.L."/>
            <person name="Smith M.E."/>
            <person name="James T.Y."/>
            <person name="Grigoriev I.V."/>
        </authorList>
    </citation>
    <scope>NUCLEOTIDE SEQUENCE</scope>
    <source>
        <strain evidence="10">ATCC 52028</strain>
    </source>
</reference>
<dbReference type="STRING" id="1555241.A0A4P9X9H2"/>
<keyword evidence="2 6" id="KW-0698">rRNA processing</keyword>
<dbReference type="PROSITE" id="PS00678">
    <property type="entry name" value="WD_REPEATS_1"/>
    <property type="match status" value="1"/>
</dbReference>
<evidence type="ECO:0000256" key="1">
    <source>
        <dbReference type="ARBA" id="ARBA00022517"/>
    </source>
</evidence>
<comment type="similarity">
    <text evidence="6">Belongs to the WD repeat BOP1/ERB1 family.</text>
</comment>
<dbReference type="InterPro" id="IPR028598">
    <property type="entry name" value="BOP1/Erb1"/>
</dbReference>
<dbReference type="EMBL" id="ML014156">
    <property type="protein sequence ID" value="RKP01958.1"/>
    <property type="molecule type" value="Genomic_DNA"/>
</dbReference>
<dbReference type="EMBL" id="ML009134">
    <property type="protein sequence ID" value="RKO97972.1"/>
    <property type="molecule type" value="Genomic_DNA"/>
</dbReference>
<evidence type="ECO:0000256" key="3">
    <source>
        <dbReference type="ARBA" id="ARBA00022574"/>
    </source>
</evidence>
<dbReference type="HAMAP" id="MF_03027">
    <property type="entry name" value="BOP1"/>
    <property type="match status" value="1"/>
</dbReference>
<dbReference type="PROSITE" id="PS50294">
    <property type="entry name" value="WD_REPEATS_REGION"/>
    <property type="match status" value="2"/>
</dbReference>
<evidence type="ECO:0000256" key="7">
    <source>
        <dbReference type="PROSITE-ProRule" id="PRU00221"/>
    </source>
</evidence>
<feature type="compositionally biased region" description="Acidic residues" evidence="8">
    <location>
        <begin position="136"/>
        <end position="157"/>
    </location>
</feature>
<dbReference type="GO" id="GO:0043021">
    <property type="term" value="F:ribonucleoprotein complex binding"/>
    <property type="evidence" value="ECO:0007669"/>
    <property type="project" value="UniProtKB-UniRule"/>
</dbReference>
<evidence type="ECO:0000259" key="9">
    <source>
        <dbReference type="SMART" id="SM01035"/>
    </source>
</evidence>
<reference evidence="11" key="2">
    <citation type="submission" date="2018-04" db="EMBL/GenBank/DDBJ databases">
        <title>Leveraging single-cell genomics to expand the Fungal Tree of Life.</title>
        <authorList>
            <consortium name="DOE Joint Genome Institute"/>
            <person name="Ahrendt S.R."/>
            <person name="Quandt C.A."/>
            <person name="Ciobanu D."/>
            <person name="Clum A."/>
            <person name="Salamov A."/>
            <person name="Andreopoulos B."/>
            <person name="Cheng J.-F."/>
            <person name="Woyke T."/>
            <person name="Pelin A."/>
            <person name="Henrissat B."/>
            <person name="Benny G.L."/>
            <person name="Smith M.E."/>
            <person name="James T.Y."/>
            <person name="Grigoriev I.V."/>
        </authorList>
    </citation>
    <scope>NUCLEOTIDE SEQUENCE</scope>
    <source>
        <strain evidence="11">ATCC 52028</strain>
    </source>
</reference>
<proteinExistence type="inferred from homology"/>
<evidence type="ECO:0000256" key="6">
    <source>
        <dbReference type="HAMAP-Rule" id="MF_03027"/>
    </source>
</evidence>
<dbReference type="GO" id="GO:0000463">
    <property type="term" value="P:maturation of LSU-rRNA from tricistronic rRNA transcript (SSU-rRNA, 5.8S rRNA, LSU-rRNA)"/>
    <property type="evidence" value="ECO:0007669"/>
    <property type="project" value="UniProtKB-UniRule"/>
</dbReference>
<dbReference type="SMART" id="SM00320">
    <property type="entry name" value="WD40"/>
    <property type="match status" value="7"/>
</dbReference>
<evidence type="ECO:0000256" key="8">
    <source>
        <dbReference type="SAM" id="MobiDB-lite"/>
    </source>
</evidence>
<feature type="repeat" description="WD" evidence="7">
    <location>
        <begin position="432"/>
        <end position="473"/>
    </location>
</feature>
<dbReference type="GO" id="GO:0030687">
    <property type="term" value="C:preribosome, large subunit precursor"/>
    <property type="evidence" value="ECO:0007669"/>
    <property type="project" value="UniProtKB-UniRule"/>
</dbReference>
<comment type="function">
    <text evidence="6">Component of the NOP7 complex, which is required for maturation of the 25S and 5.8S ribosomal RNAs and formation of the 60S ribosome.</text>
</comment>
<keyword evidence="5 6" id="KW-0539">Nucleus</keyword>
<evidence type="ECO:0000256" key="2">
    <source>
        <dbReference type="ARBA" id="ARBA00022552"/>
    </source>
</evidence>
<dbReference type="SUPFAM" id="SSF50978">
    <property type="entry name" value="WD40 repeat-like"/>
    <property type="match status" value="1"/>
</dbReference>
<dbReference type="InterPro" id="IPR015943">
    <property type="entry name" value="WD40/YVTN_repeat-like_dom_sf"/>
</dbReference>
<dbReference type="Gene3D" id="2.130.10.10">
    <property type="entry name" value="YVTN repeat-like/Quinoprotein amine dehydrogenase"/>
    <property type="match status" value="1"/>
</dbReference>
<feature type="repeat" description="WD" evidence="7">
    <location>
        <begin position="732"/>
        <end position="765"/>
    </location>
</feature>
<dbReference type="AlphaFoldDB" id="A0A4P9X9H2"/>
<dbReference type="PANTHER" id="PTHR17605">
    <property type="entry name" value="RIBOSOME BIOGENESIS PROTEIN BOP1 BLOCK OF PROLIFERATION 1 PROTEIN"/>
    <property type="match status" value="1"/>
</dbReference>
<evidence type="ECO:0000313" key="11">
    <source>
        <dbReference type="EMBL" id="RKP01958.1"/>
    </source>
</evidence>
<dbReference type="Proteomes" id="UP000274922">
    <property type="component" value="Unassembled WGS sequence"/>
</dbReference>
<feature type="domain" description="BOP1 N-terminal" evidence="9">
    <location>
        <begin position="168"/>
        <end position="425"/>
    </location>
</feature>
<feature type="compositionally biased region" description="Polar residues" evidence="8">
    <location>
        <begin position="1"/>
        <end position="11"/>
    </location>
</feature>
<dbReference type="InterPro" id="IPR036322">
    <property type="entry name" value="WD40_repeat_dom_sf"/>
</dbReference>
<dbReference type="GO" id="GO:0000466">
    <property type="term" value="P:maturation of 5.8S rRNA from tricistronic rRNA transcript (SSU-rRNA, 5.8S rRNA, LSU-rRNA)"/>
    <property type="evidence" value="ECO:0007669"/>
    <property type="project" value="UniProtKB-UniRule"/>
</dbReference>
<gene>
    <name evidence="6" type="primary">ERB1</name>
    <name evidence="10" type="ORF">CAUPRSCDRAFT_5661</name>
    <name evidence="11" type="ORF">CXG81DRAFT_11365</name>
</gene>
<name>A0A4P9X9H2_9FUNG</name>
<sequence>MPAQAAPTTVTRKSKRGLKDTQEPAPASVVVSSTPTDEEAEKTAASADDPQEEDFDFENVQIHDDDEDEFESASGDEAFDSEEIDSEADLSSDDEDAEADEEEDEAEASDASDNRRSLASDSGFEETIDANYNPEDWPELPEIDPEYNSDTSDEEVENTVGNIPAEWYAHLPHIGYNKEGKPIARPAQKDQIDEFLSKVDDPKSWQTVFDNLEGKERALTAAELTLLKRLQDREVPDPEFDPHPDTVEWFTSETMTMPLTGKPTPKNSFLPSKWEAQKVMRLVRAIRKGVAVGRPKVVPPKKHYDIWKDKNLAPTYTNAYRQRKAFHIAAPKIRLPGHTESYNPPVEYLMTPEDEERLAKDPTAAPPTRYTAMRQIPVYSDAMRESFERCLDLYLCPREMRKKSKINADKLVPELPDPEELRPWPSLPNVIFRGHRRAILCSSIDPSGTWLASGSEDCTLRIWDIETGRCSTRIKFEEKVTTVAWSPDPAMPILLAGSGTHVYVIENPQAPRMDVERLRNYLRTLPSPPNKNLDRVEEEFNEGAIKILIETNAPVNHLAWHRRGDYFVSVSTLKQKSTLIIHQLSKRNSQFPFTSTKQLISRVLFHPSQPILFIATQKRVKVFNLQRHELVKTLKPNAKWISSMALHPSGDHVLLGSYDRRFMWFDMDWSATPYKSLRFHSEAVRDVAFHRSYPLSASASDDGTVNIFHGTVYDDLLTNPLIVPLKTLRAHKNTNYTGVMTCQWHPTQPWLITGGGDSLLKLWTT</sequence>
<dbReference type="PANTHER" id="PTHR17605:SF0">
    <property type="entry name" value="RIBOSOME BIOGENESIS PROTEIN BOP1"/>
    <property type="match status" value="1"/>
</dbReference>
<dbReference type="CDD" id="cd00200">
    <property type="entry name" value="WD40"/>
    <property type="match status" value="1"/>
</dbReference>
<dbReference type="Proteomes" id="UP000268535">
    <property type="component" value="Unassembled WGS sequence"/>
</dbReference>
<dbReference type="FunFam" id="2.130.10.10:FF:000576">
    <property type="entry name" value="Ribosome biogenesis protein ERB1"/>
    <property type="match status" value="1"/>
</dbReference>
<keyword evidence="4" id="KW-0677">Repeat</keyword>
<protein>
    <recommendedName>
        <fullName evidence="6">Ribosome biogenesis protein ERB1</fullName>
    </recommendedName>
    <alternativeName>
        <fullName evidence="6">Eukaryotic ribosome biogenesis protein 1</fullName>
    </alternativeName>
</protein>
<feature type="region of interest" description="Disordered" evidence="8">
    <location>
        <begin position="1"/>
        <end position="157"/>
    </location>
</feature>
<evidence type="ECO:0000313" key="13">
    <source>
        <dbReference type="Proteomes" id="UP000274922"/>
    </source>
</evidence>
<evidence type="ECO:0000256" key="5">
    <source>
        <dbReference type="ARBA" id="ARBA00023242"/>
    </source>
</evidence>
<dbReference type="InterPro" id="IPR012953">
    <property type="entry name" value="BOP1_N_dom"/>
</dbReference>
<reference evidence="12 13" key="1">
    <citation type="journal article" date="2018" name="Nat. Microbiol.">
        <title>Leveraging single-cell genomics to expand the fungal tree of life.</title>
        <authorList>
            <person name="Ahrendt S.R."/>
            <person name="Quandt C.A."/>
            <person name="Ciobanu D."/>
            <person name="Clum A."/>
            <person name="Salamov A."/>
            <person name="Andreopoulos B."/>
            <person name="Cheng J.F."/>
            <person name="Woyke T."/>
            <person name="Pelin A."/>
            <person name="Henrissat B."/>
            <person name="Reynolds N.K."/>
            <person name="Benny G.L."/>
            <person name="Smith M.E."/>
            <person name="James T.Y."/>
            <person name="Grigoriev I.V."/>
        </authorList>
    </citation>
    <scope>NUCLEOTIDE SEQUENCE [LARGE SCALE GENOMIC DNA]</scope>
    <source>
        <strain evidence="12 13">ATCC 52028</strain>
    </source>
</reference>
<organism evidence="11 13">
    <name type="scientific">Caulochytrium protostelioides</name>
    <dbReference type="NCBI Taxonomy" id="1555241"/>
    <lineage>
        <taxon>Eukaryota</taxon>
        <taxon>Fungi</taxon>
        <taxon>Fungi incertae sedis</taxon>
        <taxon>Chytridiomycota</taxon>
        <taxon>Chytridiomycota incertae sedis</taxon>
        <taxon>Chytridiomycetes</taxon>
        <taxon>Caulochytriales</taxon>
        <taxon>Caulochytriaceae</taxon>
        <taxon>Caulochytrium</taxon>
    </lineage>
</organism>
<comment type="subunit">
    <text evidence="6">Component of the NOP7 complex, composed of ERB1, NOP7 and YTM1. Within the NOP7 complex ERB1 appears to interact directly with NOP7 and YTM1. The NOP7 complex also associates with the 66S pre-ribosome.</text>
</comment>
<dbReference type="Pfam" id="PF00400">
    <property type="entry name" value="WD40"/>
    <property type="match status" value="4"/>
</dbReference>
<dbReference type="InterPro" id="IPR001680">
    <property type="entry name" value="WD40_rpt"/>
</dbReference>
<evidence type="ECO:0000313" key="10">
    <source>
        <dbReference type="EMBL" id="RKO97972.1"/>
    </source>
</evidence>
<dbReference type="SMART" id="SM01035">
    <property type="entry name" value="BOP1NT"/>
    <property type="match status" value="1"/>
</dbReference>
<keyword evidence="3 7" id="KW-0853">WD repeat</keyword>
<keyword evidence="1 6" id="KW-0690">Ribosome biogenesis</keyword>
<keyword evidence="13" id="KW-1185">Reference proteome</keyword>
<evidence type="ECO:0000256" key="4">
    <source>
        <dbReference type="ARBA" id="ARBA00022737"/>
    </source>
</evidence>
<dbReference type="InterPro" id="IPR019775">
    <property type="entry name" value="WD40_repeat_CS"/>
</dbReference>
<dbReference type="PROSITE" id="PS50082">
    <property type="entry name" value="WD_REPEATS_2"/>
    <property type="match status" value="2"/>
</dbReference>
<dbReference type="OrthoDB" id="5571054at2759"/>